<sequence length="89" mass="9672">MKEAVLILLLIALLQNASLARPMDSLELTLQPQIQREAVENGPSGTSQIARAQSVGVRLRREAAIVSKTPDRFCTGCFSVIGDPTRPQQ</sequence>
<feature type="chain" id="PRO_5042191176" description="Secreted protein" evidence="1">
    <location>
        <begin position="21"/>
        <end position="89"/>
    </location>
</feature>
<dbReference type="EMBL" id="MU548165">
    <property type="protein sequence ID" value="KAI5627880.1"/>
    <property type="molecule type" value="Genomic_DNA"/>
</dbReference>
<evidence type="ECO:0000256" key="1">
    <source>
        <dbReference type="SAM" id="SignalP"/>
    </source>
</evidence>
<evidence type="ECO:0008006" key="4">
    <source>
        <dbReference type="Google" id="ProtNLM"/>
    </source>
</evidence>
<gene>
    <name evidence="2" type="ORF">C0J50_3146</name>
</gene>
<name>A0AAD5FST2_SILAS</name>
<keyword evidence="3" id="KW-1185">Reference proteome</keyword>
<feature type="signal peptide" evidence="1">
    <location>
        <begin position="1"/>
        <end position="20"/>
    </location>
</feature>
<evidence type="ECO:0000313" key="3">
    <source>
        <dbReference type="Proteomes" id="UP001205998"/>
    </source>
</evidence>
<proteinExistence type="predicted"/>
<reference evidence="2" key="1">
    <citation type="submission" date="2018-07" db="EMBL/GenBank/DDBJ databases">
        <title>Comparative genomics of catfishes provides insights into carnivory and benthic adaptation.</title>
        <authorList>
            <person name="Zhang Y."/>
            <person name="Wang D."/>
            <person name="Peng Z."/>
            <person name="Zheng S."/>
            <person name="Shao F."/>
            <person name="Tao W."/>
        </authorList>
    </citation>
    <scope>NUCLEOTIDE SEQUENCE</scope>
    <source>
        <strain evidence="2">Chongqing</strain>
    </source>
</reference>
<organism evidence="2 3">
    <name type="scientific">Silurus asotus</name>
    <name type="common">Amur catfish</name>
    <name type="synonym">Parasilurus asotus</name>
    <dbReference type="NCBI Taxonomy" id="30991"/>
    <lineage>
        <taxon>Eukaryota</taxon>
        <taxon>Metazoa</taxon>
        <taxon>Chordata</taxon>
        <taxon>Craniata</taxon>
        <taxon>Vertebrata</taxon>
        <taxon>Euteleostomi</taxon>
        <taxon>Actinopterygii</taxon>
        <taxon>Neopterygii</taxon>
        <taxon>Teleostei</taxon>
        <taxon>Ostariophysi</taxon>
        <taxon>Siluriformes</taxon>
        <taxon>Siluridae</taxon>
        <taxon>Silurus</taxon>
    </lineage>
</organism>
<accession>A0AAD5FST2</accession>
<dbReference type="Proteomes" id="UP001205998">
    <property type="component" value="Unassembled WGS sequence"/>
</dbReference>
<dbReference type="AlphaFoldDB" id="A0AAD5FST2"/>
<evidence type="ECO:0000313" key="2">
    <source>
        <dbReference type="EMBL" id="KAI5627880.1"/>
    </source>
</evidence>
<protein>
    <recommendedName>
        <fullName evidence="4">Secreted protein</fullName>
    </recommendedName>
</protein>
<keyword evidence="1" id="KW-0732">Signal</keyword>
<comment type="caution">
    <text evidence="2">The sequence shown here is derived from an EMBL/GenBank/DDBJ whole genome shotgun (WGS) entry which is preliminary data.</text>
</comment>